<proteinExistence type="predicted"/>
<dbReference type="AlphaFoldDB" id="C6PRM5"/>
<dbReference type="PATRIC" id="fig|536227.13.peg.1963"/>
<dbReference type="KEGG" id="cck:Ccar_09385"/>
<dbReference type="Gene3D" id="3.40.1580.10">
    <property type="entry name" value="SMI1/KNR4-like"/>
    <property type="match status" value="1"/>
</dbReference>
<dbReference type="eggNOG" id="ENOG50338PX">
    <property type="taxonomic scope" value="Bacteria"/>
</dbReference>
<accession>C6PRM5</accession>
<sequence>MRYKRELEALKYIDQLDAQLNSHKEERELYSKKQIEELRKEYPQIPEDYLDYLSEIGAGSFGKEFSTIWGELCEIQDFYDESLLEFLDFEERVVQFGCDPSGKALVFLIDENWEVGEIWDDDLGSIYRIGKTFYDYICEIIDCLYKVERKSNFIVNDKSENSN</sequence>
<dbReference type="Proteomes" id="UP000004198">
    <property type="component" value="Unassembled WGS sequence"/>
</dbReference>
<evidence type="ECO:0000313" key="1">
    <source>
        <dbReference type="EMBL" id="EET88068.1"/>
    </source>
</evidence>
<dbReference type="STRING" id="536227.Ccar_09385"/>
<name>C6PRM5_9CLOT</name>
<evidence type="ECO:0000313" key="2">
    <source>
        <dbReference type="Proteomes" id="UP000004198"/>
    </source>
</evidence>
<protein>
    <recommendedName>
        <fullName evidence="3">Knr4/Smi1-like domain-containing protein</fullName>
    </recommendedName>
</protein>
<dbReference type="SUPFAM" id="SSF160631">
    <property type="entry name" value="SMI1/KNR4-like"/>
    <property type="match status" value="1"/>
</dbReference>
<reference evidence="1 2" key="1">
    <citation type="submission" date="2009-06" db="EMBL/GenBank/DDBJ databases">
        <title>The draft genome of Clostridium carboxidivorans P7.</title>
        <authorList>
            <consortium name="US DOE Joint Genome Institute (JGI-PGF)"/>
            <person name="Lucas S."/>
            <person name="Copeland A."/>
            <person name="Lapidus A."/>
            <person name="Glavina del Rio T."/>
            <person name="Tice H."/>
            <person name="Bruce D."/>
            <person name="Goodwin L."/>
            <person name="Pitluck S."/>
            <person name="Larimer F."/>
            <person name="Land M.L."/>
            <person name="Hauser L."/>
            <person name="Hemme C.L."/>
        </authorList>
    </citation>
    <scope>NUCLEOTIDE SEQUENCE [LARGE SCALE GENOMIC DNA]</scope>
    <source>
        <strain evidence="1 2">P7</strain>
    </source>
</reference>
<gene>
    <name evidence="1" type="ORF">CcarbDRAFT_1442</name>
</gene>
<dbReference type="OrthoDB" id="2623344at2"/>
<dbReference type="RefSeq" id="WP_007060327.1">
    <property type="nucleotide sequence ID" value="NZ_ACVI01000018.1"/>
</dbReference>
<keyword evidence="2" id="KW-1185">Reference proteome</keyword>
<evidence type="ECO:0008006" key="3">
    <source>
        <dbReference type="Google" id="ProtNLM"/>
    </source>
</evidence>
<organism evidence="1 2">
    <name type="scientific">Clostridium carboxidivorans P7</name>
    <dbReference type="NCBI Taxonomy" id="536227"/>
    <lineage>
        <taxon>Bacteria</taxon>
        <taxon>Bacillati</taxon>
        <taxon>Bacillota</taxon>
        <taxon>Clostridia</taxon>
        <taxon>Eubacteriales</taxon>
        <taxon>Clostridiaceae</taxon>
        <taxon>Clostridium</taxon>
    </lineage>
</organism>
<comment type="caution">
    <text evidence="1">The sequence shown here is derived from an EMBL/GenBank/DDBJ whole genome shotgun (WGS) entry which is preliminary data.</text>
</comment>
<dbReference type="InterPro" id="IPR037883">
    <property type="entry name" value="Knr4/Smi1-like_sf"/>
</dbReference>
<dbReference type="EMBL" id="ACVI01000018">
    <property type="protein sequence ID" value="EET88068.1"/>
    <property type="molecule type" value="Genomic_DNA"/>
</dbReference>